<dbReference type="GO" id="GO:0033857">
    <property type="term" value="F:5-diphosphoinositol pentakisphosphate 1-kinase activity"/>
    <property type="evidence" value="ECO:0007669"/>
    <property type="project" value="TreeGrafter"/>
</dbReference>
<keyword evidence="4 5" id="KW-0067">ATP-binding</keyword>
<organism evidence="8 9">
    <name type="scientific">Strongyloides stercoralis</name>
    <name type="common">Threadworm</name>
    <dbReference type="NCBI Taxonomy" id="6248"/>
    <lineage>
        <taxon>Eukaryota</taxon>
        <taxon>Metazoa</taxon>
        <taxon>Ecdysozoa</taxon>
        <taxon>Nematoda</taxon>
        <taxon>Chromadorea</taxon>
        <taxon>Rhabditida</taxon>
        <taxon>Tylenchina</taxon>
        <taxon>Panagrolaimomorpha</taxon>
        <taxon>Strongyloidoidea</taxon>
        <taxon>Strongyloididae</taxon>
        <taxon>Strongyloides</taxon>
    </lineage>
</organism>
<dbReference type="InterPro" id="IPR037446">
    <property type="entry name" value="His_Pase_VIP1"/>
</dbReference>
<reference evidence="9" key="1">
    <citation type="submission" date="2024-02" db="UniProtKB">
        <authorList>
            <consortium name="WormBaseParasite"/>
        </authorList>
    </citation>
    <scope>IDENTIFICATION</scope>
</reference>
<dbReference type="InterPro" id="IPR011761">
    <property type="entry name" value="ATP-grasp"/>
</dbReference>
<dbReference type="FunFam" id="3.30.470.20:FF:000036">
    <property type="entry name" value="Inositol hexakisphosphate and diphosphoinositol-pentakisphosphate kinase"/>
    <property type="match status" value="1"/>
</dbReference>
<keyword evidence="4 5" id="KW-0547">Nucleotide-binding</keyword>
<dbReference type="GO" id="GO:0005829">
    <property type="term" value="C:cytosol"/>
    <property type="evidence" value="ECO:0007669"/>
    <property type="project" value="UniProtKB-SubCell"/>
</dbReference>
<dbReference type="EC" id="2.7.4.24" evidence="5"/>
<keyword evidence="6" id="KW-0472">Membrane</keyword>
<comment type="function">
    <text evidence="5">Bifunctional inositol kinase that acts in concert with the IP6K kinases to synthesize the diphosphate group-containing inositol pyrophosphates diphosphoinositol pentakisphosphate, PP-InsP5, and bis-diphosphoinositol tetrakisphosphate, (PP)2-InsP4. PP-InsP5 and (PP)2-InsP4, also respectively called InsP7 and InsP8, may regulate a variety of cellular processes, including apoptosis, vesicle trafficking, cytoskeletal dynamics, and exocytosis. Phosphorylates inositol hexakisphosphate (InsP6).</text>
</comment>
<comment type="catalytic activity">
    <reaction evidence="3">
        <text>1D-myo-inositol hexakisphosphate + ATP = 1-diphospho-1D-myo-inositol 2,3,4,5,6-pentakisphosphate + ADP</text>
        <dbReference type="Rhea" id="RHEA:37459"/>
        <dbReference type="ChEBI" id="CHEBI:30616"/>
        <dbReference type="ChEBI" id="CHEBI:58130"/>
        <dbReference type="ChEBI" id="CHEBI:74946"/>
        <dbReference type="ChEBI" id="CHEBI:456216"/>
        <dbReference type="EC" id="2.7.4.24"/>
    </reaction>
    <physiologicalReaction direction="left-to-right" evidence="3">
        <dbReference type="Rhea" id="RHEA:37460"/>
    </physiologicalReaction>
</comment>
<dbReference type="Gene3D" id="3.40.50.11950">
    <property type="match status" value="1"/>
</dbReference>
<evidence type="ECO:0000313" key="8">
    <source>
        <dbReference type="Proteomes" id="UP000035681"/>
    </source>
</evidence>
<evidence type="ECO:0000256" key="3">
    <source>
        <dbReference type="ARBA" id="ARBA00034629"/>
    </source>
</evidence>
<dbReference type="GO" id="GO:0032958">
    <property type="term" value="P:inositol phosphate biosynthetic process"/>
    <property type="evidence" value="ECO:0007669"/>
    <property type="project" value="TreeGrafter"/>
</dbReference>
<dbReference type="WBParaSite" id="TCONS_00016498.p1">
    <property type="protein sequence ID" value="TCONS_00016498.p1"/>
    <property type="gene ID" value="XLOC_011096"/>
</dbReference>
<sequence>MKITEDKKILVGVCAMSKKTMKKPMILILENMMKNYGSYLDIIYFSDNTILFKSIDEWPVVDALITFYSTGFPIDKAMEYVIKYKPFLINDLEKQIKIMDRDCVLSILNEAGINHPEYNIVKRNENGEVLNNFEEYDDYIIIDGKKFMKPFVEKPLSGEDHNINIYYHSSQGSGCRRLFRKKDNMSSIFSTASQVRKDKSYLYEKFIETSNIDIKCYAVGNKYCYAESRKAPAVDGMIERDINGKEKREEVILTNEEMKMSAKLVKAFNHTVCGFDILRDGEKSYVCDVNGFSFVKEVPKYYEEAVYVLRLYGFVALILILTGLVFTIFAIFQKDSQIGKIWLAGPTTMVVGLVLCGKVVIDWTPAMYRGRHNSIDSIFEEQMALMTPRNNKRYVPLTLQNSEPRTFSSYIKCQNTNCNCPYHVKRSPTAYINTDFTNSTPLSIYSNKNNVQNSPSLNLSIEKKSNQNKFNFNHNSLTGNKIIGNHENKEIYKKYNHETLSNKSSNIPLELGSISNFSYQQSISNCRRFSDSLTKVSNLYTTNPSKLSLNIYGNNKLTNNINNTTYNNYCSMSSLTNECRNTKNYNYNNKNNIEFDNYQNFEICTNKQQKVELSKNKNHPKILSTVKPMSPILNCINSSYVVTPEPSTIEEESLCNSTFSHNCLCTQEYRSNSQNSVIDLKKEGTSSLYSLPSVISGNEVVNYENHSCYQGETFIINEHKYLI</sequence>
<keyword evidence="6" id="KW-1133">Transmembrane helix</keyword>
<feature type="transmembrane region" description="Helical" evidence="6">
    <location>
        <begin position="341"/>
        <end position="361"/>
    </location>
</feature>
<dbReference type="Pfam" id="PF08443">
    <property type="entry name" value="RimK"/>
    <property type="match status" value="1"/>
</dbReference>
<keyword evidence="5" id="KW-0418">Kinase</keyword>
<dbReference type="SUPFAM" id="SSF56059">
    <property type="entry name" value="Glutathione synthetase ATP-binding domain-like"/>
    <property type="match status" value="1"/>
</dbReference>
<dbReference type="Gene3D" id="3.30.470.20">
    <property type="entry name" value="ATP-grasp fold, B domain"/>
    <property type="match status" value="1"/>
</dbReference>
<dbReference type="InterPro" id="IPR040557">
    <property type="entry name" value="VIP1_N"/>
</dbReference>
<keyword evidence="5" id="KW-0808">Transferase</keyword>
<dbReference type="AlphaFoldDB" id="A0AAF5DQ24"/>
<comment type="catalytic activity">
    <reaction evidence="2">
        <text>5-diphospho-1D-myo-inositol 1,2,3,4,6-pentakisphosphate + ATP + H(+) = 1,5-bis(diphospho)-1D-myo-inositol 2,3,4,6-tetrakisphosphate + ADP</text>
        <dbReference type="Rhea" id="RHEA:10276"/>
        <dbReference type="ChEBI" id="CHEBI:15378"/>
        <dbReference type="ChEBI" id="CHEBI:30616"/>
        <dbReference type="ChEBI" id="CHEBI:58628"/>
        <dbReference type="ChEBI" id="CHEBI:77983"/>
        <dbReference type="ChEBI" id="CHEBI:456216"/>
        <dbReference type="EC" id="2.7.4.24"/>
    </reaction>
    <physiologicalReaction direction="left-to-right" evidence="2">
        <dbReference type="Rhea" id="RHEA:10277"/>
    </physiologicalReaction>
</comment>
<name>A0AAF5DQ24_STRER</name>
<evidence type="ECO:0000259" key="7">
    <source>
        <dbReference type="PROSITE" id="PS50975"/>
    </source>
</evidence>
<evidence type="ECO:0000313" key="9">
    <source>
        <dbReference type="WBParaSite" id="TCONS_00016498.p1"/>
    </source>
</evidence>
<dbReference type="Proteomes" id="UP000035681">
    <property type="component" value="Unplaced"/>
</dbReference>
<dbReference type="GO" id="GO:0046872">
    <property type="term" value="F:metal ion binding"/>
    <property type="evidence" value="ECO:0007669"/>
    <property type="project" value="InterPro"/>
</dbReference>
<dbReference type="PROSITE" id="PS50975">
    <property type="entry name" value="ATP_GRASP"/>
    <property type="match status" value="1"/>
</dbReference>
<keyword evidence="6" id="KW-0812">Transmembrane</keyword>
<evidence type="ECO:0000256" key="6">
    <source>
        <dbReference type="SAM" id="Phobius"/>
    </source>
</evidence>
<dbReference type="GO" id="GO:0000828">
    <property type="term" value="F:inositol hexakisphosphate kinase activity"/>
    <property type="evidence" value="ECO:0007669"/>
    <property type="project" value="TreeGrafter"/>
</dbReference>
<dbReference type="PANTHER" id="PTHR12750">
    <property type="entry name" value="DIPHOSPHOINOSITOL PENTAKISPHOSPHATE KINASE"/>
    <property type="match status" value="1"/>
</dbReference>
<dbReference type="PANTHER" id="PTHR12750:SF9">
    <property type="entry name" value="INOSITOL HEXAKISPHOSPHATE AND DIPHOSPHOINOSITOL-PENTAKISPHOSPHATE KINASE"/>
    <property type="match status" value="1"/>
</dbReference>
<dbReference type="GO" id="GO:0005524">
    <property type="term" value="F:ATP binding"/>
    <property type="evidence" value="ECO:0007669"/>
    <property type="project" value="UniProtKB-UniRule"/>
</dbReference>
<proteinExistence type="inferred from homology"/>
<keyword evidence="5" id="KW-0963">Cytoplasm</keyword>
<dbReference type="Pfam" id="PF18086">
    <property type="entry name" value="PPIP5K2_N"/>
    <property type="match status" value="1"/>
</dbReference>
<accession>A0AAF5DQ24</accession>
<evidence type="ECO:0000256" key="1">
    <source>
        <dbReference type="ARBA" id="ARBA00022553"/>
    </source>
</evidence>
<feature type="transmembrane region" description="Helical" evidence="6">
    <location>
        <begin position="311"/>
        <end position="332"/>
    </location>
</feature>
<evidence type="ECO:0000256" key="2">
    <source>
        <dbReference type="ARBA" id="ARBA00033696"/>
    </source>
</evidence>
<comment type="subcellular location">
    <subcellularLocation>
        <location evidence="5">Cytoplasm</location>
        <location evidence="5">Cytosol</location>
    </subcellularLocation>
</comment>
<keyword evidence="8" id="KW-1185">Reference proteome</keyword>
<dbReference type="GO" id="GO:0006020">
    <property type="term" value="P:inositol metabolic process"/>
    <property type="evidence" value="ECO:0007669"/>
    <property type="project" value="TreeGrafter"/>
</dbReference>
<dbReference type="InterPro" id="IPR013651">
    <property type="entry name" value="ATP-grasp_RimK-type"/>
</dbReference>
<evidence type="ECO:0000256" key="5">
    <source>
        <dbReference type="RuleBase" id="RU365032"/>
    </source>
</evidence>
<keyword evidence="1" id="KW-0597">Phosphoprotein</keyword>
<evidence type="ECO:0000256" key="4">
    <source>
        <dbReference type="PROSITE-ProRule" id="PRU00409"/>
    </source>
</evidence>
<protein>
    <recommendedName>
        <fullName evidence="5">Inositol hexakisphosphate and diphosphoinositol-pentakisphosphate kinase</fullName>
        <ecNumber evidence="5">2.7.4.24</ecNumber>
    </recommendedName>
</protein>
<feature type="domain" description="ATP-grasp" evidence="7">
    <location>
        <begin position="105"/>
        <end position="320"/>
    </location>
</feature>
<comment type="similarity">
    <text evidence="5">Belongs to the histidine acid phosphatase family. VIP1 subfamily.</text>
</comment>